<keyword evidence="3" id="KW-1185">Reference proteome</keyword>
<evidence type="ECO:0000313" key="2">
    <source>
        <dbReference type="EMBL" id="GKX30266.1"/>
    </source>
</evidence>
<protein>
    <submittedName>
        <fullName evidence="2">Amino acid adenylation protein</fullName>
    </submittedName>
</protein>
<dbReference type="InterPro" id="IPR045851">
    <property type="entry name" value="AMP-bd_C_sf"/>
</dbReference>
<dbReference type="GO" id="GO:0005737">
    <property type="term" value="C:cytoplasm"/>
    <property type="evidence" value="ECO:0007669"/>
    <property type="project" value="TreeGrafter"/>
</dbReference>
<gene>
    <name evidence="2" type="ORF">SH1V18_27460</name>
</gene>
<sequence length="503" mass="57447">MNKTIIDFFEKTVSSYPQNTAVGDKDAEITYKTLQEKAQGIATSIANNGFLRKPVAILMERNRNVPMAMLGVLYSGNFYVVLDSDSPFERIEKIIDVLSPVAIIYEKQFNGVVSNFDDKVVKINFEDSINMQINNGLLTNIRSQMLSTDPAYSIFTSGSTGNPKGALLTHLNVISYIDWFITCFNIDEQTIFGSQTPLYFSMSVTDMFASLFTGSAYQMIPKEYFAFPVKLIEYMNNRKINVIYWVPTALGIIAKLDLFKYCKPDYLKKVLFAGEVMPIKYLNYWKKYFPNLMYANLFGPTETTDICAYFIVNREFKETETLPIGNACSNCNLFVVDEKGNQVSGVAEGELYVSGPFIARGYYGNREKTKEAFVQNPLHNEYPEIVYKTGDLVRQNIYGEFEYLGRKDFQIKHMGYRIEMGEIESAFGAVAEIDLVVCIYDLENDKIILAYEGNEQLVKILRVTAEKSLPEYMRPHEYKAFDIFPKNANGKIDRKLIKNIILE</sequence>
<reference evidence="2" key="1">
    <citation type="submission" date="2022-06" db="EMBL/GenBank/DDBJ databases">
        <title>Vallitalea longa sp. nov., an anaerobic bacterium isolated from marine sediment.</title>
        <authorList>
            <person name="Hirano S."/>
            <person name="Terahara T."/>
            <person name="Mori K."/>
            <person name="Hamada M."/>
            <person name="Matsumoto R."/>
            <person name="Kobayashi T."/>
        </authorList>
    </citation>
    <scope>NUCLEOTIDE SEQUENCE</scope>
    <source>
        <strain evidence="2">SH18-1</strain>
    </source>
</reference>
<dbReference type="Gene3D" id="3.40.50.12780">
    <property type="entry name" value="N-terminal domain of ligase-like"/>
    <property type="match status" value="1"/>
</dbReference>
<dbReference type="EMBL" id="BRLB01000008">
    <property type="protein sequence ID" value="GKX30266.1"/>
    <property type="molecule type" value="Genomic_DNA"/>
</dbReference>
<dbReference type="CDD" id="cd05930">
    <property type="entry name" value="A_NRPS"/>
    <property type="match status" value="1"/>
</dbReference>
<dbReference type="InterPro" id="IPR000873">
    <property type="entry name" value="AMP-dep_synth/lig_dom"/>
</dbReference>
<proteinExistence type="predicted"/>
<dbReference type="GO" id="GO:0043041">
    <property type="term" value="P:amino acid activation for nonribosomal peptide biosynthetic process"/>
    <property type="evidence" value="ECO:0007669"/>
    <property type="project" value="TreeGrafter"/>
</dbReference>
<dbReference type="Pfam" id="PF00501">
    <property type="entry name" value="AMP-binding"/>
    <property type="match status" value="1"/>
</dbReference>
<dbReference type="SUPFAM" id="SSF56801">
    <property type="entry name" value="Acetyl-CoA synthetase-like"/>
    <property type="match status" value="1"/>
</dbReference>
<evidence type="ECO:0000313" key="3">
    <source>
        <dbReference type="Proteomes" id="UP001144256"/>
    </source>
</evidence>
<accession>A0A9W5YCW0</accession>
<dbReference type="GO" id="GO:0044550">
    <property type="term" value="P:secondary metabolite biosynthetic process"/>
    <property type="evidence" value="ECO:0007669"/>
    <property type="project" value="TreeGrafter"/>
</dbReference>
<dbReference type="PANTHER" id="PTHR45527">
    <property type="entry name" value="NONRIBOSOMAL PEPTIDE SYNTHETASE"/>
    <property type="match status" value="1"/>
</dbReference>
<name>A0A9W5YCW0_9FIRM</name>
<evidence type="ECO:0000259" key="1">
    <source>
        <dbReference type="Pfam" id="PF00501"/>
    </source>
</evidence>
<dbReference type="Proteomes" id="UP001144256">
    <property type="component" value="Unassembled WGS sequence"/>
</dbReference>
<dbReference type="InterPro" id="IPR042099">
    <property type="entry name" value="ANL_N_sf"/>
</dbReference>
<dbReference type="RefSeq" id="WP_281816289.1">
    <property type="nucleotide sequence ID" value="NZ_BRLB01000008.1"/>
</dbReference>
<dbReference type="Gene3D" id="3.30.300.30">
    <property type="match status" value="1"/>
</dbReference>
<dbReference type="AlphaFoldDB" id="A0A9W5YCW0"/>
<dbReference type="PANTHER" id="PTHR45527:SF1">
    <property type="entry name" value="FATTY ACID SYNTHASE"/>
    <property type="match status" value="1"/>
</dbReference>
<comment type="caution">
    <text evidence="2">The sequence shown here is derived from an EMBL/GenBank/DDBJ whole genome shotgun (WGS) entry which is preliminary data.</text>
</comment>
<dbReference type="GO" id="GO:0031177">
    <property type="term" value="F:phosphopantetheine binding"/>
    <property type="evidence" value="ECO:0007669"/>
    <property type="project" value="TreeGrafter"/>
</dbReference>
<organism evidence="2 3">
    <name type="scientific">Vallitalea longa</name>
    <dbReference type="NCBI Taxonomy" id="2936439"/>
    <lineage>
        <taxon>Bacteria</taxon>
        <taxon>Bacillati</taxon>
        <taxon>Bacillota</taxon>
        <taxon>Clostridia</taxon>
        <taxon>Lachnospirales</taxon>
        <taxon>Vallitaleaceae</taxon>
        <taxon>Vallitalea</taxon>
    </lineage>
</organism>
<feature type="domain" description="AMP-dependent synthetase/ligase" evidence="1">
    <location>
        <begin position="9"/>
        <end position="363"/>
    </location>
</feature>